<organism evidence="1 2">
    <name type="scientific">Rhododendron molle</name>
    <name type="common">Chinese azalea</name>
    <name type="synonym">Azalea mollis</name>
    <dbReference type="NCBI Taxonomy" id="49168"/>
    <lineage>
        <taxon>Eukaryota</taxon>
        <taxon>Viridiplantae</taxon>
        <taxon>Streptophyta</taxon>
        <taxon>Embryophyta</taxon>
        <taxon>Tracheophyta</taxon>
        <taxon>Spermatophyta</taxon>
        <taxon>Magnoliopsida</taxon>
        <taxon>eudicotyledons</taxon>
        <taxon>Gunneridae</taxon>
        <taxon>Pentapetalae</taxon>
        <taxon>asterids</taxon>
        <taxon>Ericales</taxon>
        <taxon>Ericaceae</taxon>
        <taxon>Ericoideae</taxon>
        <taxon>Rhodoreae</taxon>
        <taxon>Rhododendron</taxon>
    </lineage>
</organism>
<reference evidence="1" key="1">
    <citation type="submission" date="2022-02" db="EMBL/GenBank/DDBJ databases">
        <title>Plant Genome Project.</title>
        <authorList>
            <person name="Zhang R.-G."/>
        </authorList>
    </citation>
    <scope>NUCLEOTIDE SEQUENCE</scope>
    <source>
        <strain evidence="1">AT1</strain>
    </source>
</reference>
<comment type="caution">
    <text evidence="1">The sequence shown here is derived from an EMBL/GenBank/DDBJ whole genome shotgun (WGS) entry which is preliminary data.</text>
</comment>
<dbReference type="Proteomes" id="UP001062846">
    <property type="component" value="Chromosome 6"/>
</dbReference>
<accession>A0ACC0NDQ3</accession>
<sequence>MLPSHRNISAAQAYEVDLADDSGIRLKSAHEFMGRQAGGMGNLGYTQQDHKNYLRSERQTDLEYGEGGAILAYFEKQTPENPSFYYAMTNKEYRPLAIFTGFNHRETIIFGAGLLYDETAASFEWLFNTFFTVMSGKRPKTIFTDQDAAMAKAIPLVMPETYHRICTWHMRQNAMKHLGYLYKEEDSEFAEHLHSFINDILEEDEFLSAWDAMVSKYNLEVGILCSHALKVLDVMDIKLIPERYILKRWTRDAKAGIIKDFTGREVEGDNKLKVTNRYRMLCPELVKLASRAAECEEASTLVASYMNEMFEKVEDILKNKRDMDESTNERQDSPHEAPLKNFVVIQPKGLKKKQAPRKGNKRPKSWTEKQGKKKKGGSAKVVPNEESFLGPTMAREVIQDVEKYEALAWMNPEEVEFMRNSSYSNFM</sequence>
<protein>
    <submittedName>
        <fullName evidence="1">Uncharacterized protein</fullName>
    </submittedName>
</protein>
<keyword evidence="2" id="KW-1185">Reference proteome</keyword>
<gene>
    <name evidence="1" type="ORF">RHMOL_Rhmol06G0179600</name>
</gene>
<name>A0ACC0NDQ3_RHOML</name>
<proteinExistence type="predicted"/>
<evidence type="ECO:0000313" key="2">
    <source>
        <dbReference type="Proteomes" id="UP001062846"/>
    </source>
</evidence>
<dbReference type="EMBL" id="CM046393">
    <property type="protein sequence ID" value="KAI8551355.1"/>
    <property type="molecule type" value="Genomic_DNA"/>
</dbReference>
<evidence type="ECO:0000313" key="1">
    <source>
        <dbReference type="EMBL" id="KAI8551355.1"/>
    </source>
</evidence>